<dbReference type="Pfam" id="PF00950">
    <property type="entry name" value="ABC-3"/>
    <property type="match status" value="1"/>
</dbReference>
<accession>A0A8J3W2U9</accession>
<dbReference type="AlphaFoldDB" id="A0A8J3W2U9"/>
<evidence type="ECO:0000256" key="6">
    <source>
        <dbReference type="RuleBase" id="RU003943"/>
    </source>
</evidence>
<evidence type="ECO:0000313" key="8">
    <source>
        <dbReference type="EMBL" id="GIH73186.1"/>
    </source>
</evidence>
<dbReference type="Proteomes" id="UP000610966">
    <property type="component" value="Unassembled WGS sequence"/>
</dbReference>
<evidence type="ECO:0000256" key="3">
    <source>
        <dbReference type="ARBA" id="ARBA00022692"/>
    </source>
</evidence>
<feature type="transmembrane region" description="Helical" evidence="7">
    <location>
        <begin position="142"/>
        <end position="163"/>
    </location>
</feature>
<evidence type="ECO:0000313" key="9">
    <source>
        <dbReference type="Proteomes" id="UP000610966"/>
    </source>
</evidence>
<dbReference type="PANTHER" id="PTHR30477">
    <property type="entry name" value="ABC-TRANSPORTER METAL-BINDING PROTEIN"/>
    <property type="match status" value="1"/>
</dbReference>
<feature type="transmembrane region" description="Helical" evidence="7">
    <location>
        <begin position="71"/>
        <end position="89"/>
    </location>
</feature>
<dbReference type="SUPFAM" id="SSF81345">
    <property type="entry name" value="ABC transporter involved in vitamin B12 uptake, BtuC"/>
    <property type="match status" value="1"/>
</dbReference>
<protein>
    <submittedName>
        <fullName evidence="8">Anchored repeat-type ABC transporter permease subunit</fullName>
    </submittedName>
</protein>
<name>A0A8J3W2U9_9ACTN</name>
<keyword evidence="5 7" id="KW-0472">Membrane</keyword>
<gene>
    <name evidence="8" type="ORF">Mth01_54390</name>
</gene>
<dbReference type="InterPro" id="IPR001626">
    <property type="entry name" value="ABC_TroCD"/>
</dbReference>
<dbReference type="EMBL" id="BOOG01000075">
    <property type="protein sequence ID" value="GIH73186.1"/>
    <property type="molecule type" value="Genomic_DNA"/>
</dbReference>
<evidence type="ECO:0000256" key="4">
    <source>
        <dbReference type="ARBA" id="ARBA00022989"/>
    </source>
</evidence>
<keyword evidence="3 6" id="KW-0812">Transmembrane</keyword>
<reference evidence="8" key="1">
    <citation type="submission" date="2021-01" db="EMBL/GenBank/DDBJ databases">
        <title>Whole genome shotgun sequence of Sphaerimonospora thailandensis NBRC 107569.</title>
        <authorList>
            <person name="Komaki H."/>
            <person name="Tamura T."/>
        </authorList>
    </citation>
    <scope>NUCLEOTIDE SEQUENCE</scope>
    <source>
        <strain evidence="8">NBRC 107569</strain>
    </source>
</reference>
<dbReference type="GO" id="GO:0010043">
    <property type="term" value="P:response to zinc ion"/>
    <property type="evidence" value="ECO:0007669"/>
    <property type="project" value="TreeGrafter"/>
</dbReference>
<sequence length="301" mass="31312">MTAGFLSGLFEPFHLPFMARALAELVILGALAGTVGVLVLLRRLAFVTDTLTHTVFPGVVIGYMLAGDGGVFWGALGAGAVTAVLLTLFTHRRRVSEDAALAMLLTTLFAVGVVLVSRRSGYTSDLTAFLFGRVLTVTAEQLVQTGVVTVLVVALLAVLRRPLMLRTFDPEGARAAGVSVGLLDLVLNAAIALVVVAAVRAVGTILVIALLIVPAAAARTLSERLAVIVPLACLIGAAGGWLGLAVSYEAAVHHDLRLAAGGTVVLVLVAMYGLASAAGFVRRRRALLRISHEVVREVEPA</sequence>
<feature type="transmembrane region" description="Helical" evidence="7">
    <location>
        <begin position="201"/>
        <end position="218"/>
    </location>
</feature>
<keyword evidence="4 7" id="KW-1133">Transmembrane helix</keyword>
<feature type="transmembrane region" description="Helical" evidence="7">
    <location>
        <begin position="225"/>
        <end position="246"/>
    </location>
</feature>
<keyword evidence="6" id="KW-0813">Transport</keyword>
<dbReference type="Gene3D" id="1.10.3470.10">
    <property type="entry name" value="ABC transporter involved in vitamin B12 uptake, BtuC"/>
    <property type="match status" value="1"/>
</dbReference>
<feature type="transmembrane region" description="Helical" evidence="7">
    <location>
        <begin position="101"/>
        <end position="122"/>
    </location>
</feature>
<feature type="transmembrane region" description="Helical" evidence="7">
    <location>
        <begin position="258"/>
        <end position="281"/>
    </location>
</feature>
<organism evidence="8 9">
    <name type="scientific">Sphaerimonospora thailandensis</name>
    <dbReference type="NCBI Taxonomy" id="795644"/>
    <lineage>
        <taxon>Bacteria</taxon>
        <taxon>Bacillati</taxon>
        <taxon>Actinomycetota</taxon>
        <taxon>Actinomycetes</taxon>
        <taxon>Streptosporangiales</taxon>
        <taxon>Streptosporangiaceae</taxon>
        <taxon>Sphaerimonospora</taxon>
    </lineage>
</organism>
<dbReference type="PANTHER" id="PTHR30477:SF13">
    <property type="entry name" value="IRON TRANSPORT SYSTEM MEMBRANE PROTEIN HI_0360-RELATED"/>
    <property type="match status" value="1"/>
</dbReference>
<comment type="similarity">
    <text evidence="2 6">Belongs to the ABC-3 integral membrane protein family.</text>
</comment>
<dbReference type="RefSeq" id="WP_204018826.1">
    <property type="nucleotide sequence ID" value="NZ_BOOG01000075.1"/>
</dbReference>
<evidence type="ECO:0000256" key="7">
    <source>
        <dbReference type="SAM" id="Phobius"/>
    </source>
</evidence>
<feature type="transmembrane region" description="Helical" evidence="7">
    <location>
        <begin position="20"/>
        <end position="41"/>
    </location>
</feature>
<keyword evidence="9" id="KW-1185">Reference proteome</keyword>
<evidence type="ECO:0000256" key="2">
    <source>
        <dbReference type="ARBA" id="ARBA00008034"/>
    </source>
</evidence>
<proteinExistence type="inferred from homology"/>
<dbReference type="GO" id="GO:0043190">
    <property type="term" value="C:ATP-binding cassette (ABC) transporter complex"/>
    <property type="evidence" value="ECO:0007669"/>
    <property type="project" value="InterPro"/>
</dbReference>
<dbReference type="InterPro" id="IPR037294">
    <property type="entry name" value="ABC_BtuC-like"/>
</dbReference>
<evidence type="ECO:0000256" key="1">
    <source>
        <dbReference type="ARBA" id="ARBA00004141"/>
    </source>
</evidence>
<evidence type="ECO:0000256" key="5">
    <source>
        <dbReference type="ARBA" id="ARBA00023136"/>
    </source>
</evidence>
<dbReference type="GO" id="GO:0055085">
    <property type="term" value="P:transmembrane transport"/>
    <property type="evidence" value="ECO:0007669"/>
    <property type="project" value="InterPro"/>
</dbReference>
<comment type="subcellular location">
    <subcellularLocation>
        <location evidence="6">Cell membrane</location>
        <topology evidence="6">Multi-pass membrane protein</topology>
    </subcellularLocation>
    <subcellularLocation>
        <location evidence="1">Membrane</location>
        <topology evidence="1">Multi-pass membrane protein</topology>
    </subcellularLocation>
</comment>
<comment type="caution">
    <text evidence="8">The sequence shown here is derived from an EMBL/GenBank/DDBJ whole genome shotgun (WGS) entry which is preliminary data.</text>
</comment>